<protein>
    <recommendedName>
        <fullName evidence="4">DUF423 domain-containing protein</fullName>
    </recommendedName>
</protein>
<organism evidence="2 3">
    <name type="scientific">Nesterenkonia rhizosphaerae</name>
    <dbReference type="NCBI Taxonomy" id="1348272"/>
    <lineage>
        <taxon>Bacteria</taxon>
        <taxon>Bacillati</taxon>
        <taxon>Actinomycetota</taxon>
        <taxon>Actinomycetes</taxon>
        <taxon>Micrococcales</taxon>
        <taxon>Micrococcaceae</taxon>
        <taxon>Nesterenkonia</taxon>
    </lineage>
</organism>
<evidence type="ECO:0000256" key="1">
    <source>
        <dbReference type="SAM" id="Phobius"/>
    </source>
</evidence>
<keyword evidence="3" id="KW-1185">Reference proteome</keyword>
<accession>A0ABP9G2V1</accession>
<feature type="transmembrane region" description="Helical" evidence="1">
    <location>
        <begin position="80"/>
        <end position="101"/>
    </location>
</feature>
<feature type="transmembrane region" description="Helical" evidence="1">
    <location>
        <begin position="113"/>
        <end position="136"/>
    </location>
</feature>
<evidence type="ECO:0000313" key="3">
    <source>
        <dbReference type="Proteomes" id="UP001500368"/>
    </source>
</evidence>
<keyword evidence="1" id="KW-0812">Transmembrane</keyword>
<proteinExistence type="predicted"/>
<feature type="transmembrane region" description="Helical" evidence="1">
    <location>
        <begin position="45"/>
        <end position="68"/>
    </location>
</feature>
<feature type="transmembrane region" description="Helical" evidence="1">
    <location>
        <begin position="12"/>
        <end position="33"/>
    </location>
</feature>
<evidence type="ECO:0000313" key="2">
    <source>
        <dbReference type="EMBL" id="GAA4926207.1"/>
    </source>
</evidence>
<dbReference type="Proteomes" id="UP001500368">
    <property type="component" value="Unassembled WGS sequence"/>
</dbReference>
<reference evidence="3" key="1">
    <citation type="journal article" date="2019" name="Int. J. Syst. Evol. Microbiol.">
        <title>The Global Catalogue of Microorganisms (GCM) 10K type strain sequencing project: providing services to taxonomists for standard genome sequencing and annotation.</title>
        <authorList>
            <consortium name="The Broad Institute Genomics Platform"/>
            <consortium name="The Broad Institute Genome Sequencing Center for Infectious Disease"/>
            <person name="Wu L."/>
            <person name="Ma J."/>
        </authorList>
    </citation>
    <scope>NUCLEOTIDE SEQUENCE [LARGE SCALE GENOMIC DNA]</scope>
    <source>
        <strain evidence="3">JCM 19129</strain>
    </source>
</reference>
<dbReference type="RefSeq" id="WP_345478344.1">
    <property type="nucleotide sequence ID" value="NZ_BAABLW010000007.1"/>
</dbReference>
<name>A0ABP9G2V1_9MICC</name>
<evidence type="ECO:0008006" key="4">
    <source>
        <dbReference type="Google" id="ProtNLM"/>
    </source>
</evidence>
<dbReference type="EMBL" id="BAABLW010000007">
    <property type="protein sequence ID" value="GAA4926207.1"/>
    <property type="molecule type" value="Genomic_DNA"/>
</dbReference>
<comment type="caution">
    <text evidence="2">The sequence shown here is derived from an EMBL/GenBank/DDBJ whole genome shotgun (WGS) entry which is preliminary data.</text>
</comment>
<keyword evidence="1" id="KW-0472">Membrane</keyword>
<keyword evidence="1" id="KW-1133">Transmembrane helix</keyword>
<gene>
    <name evidence="2" type="ORF">GCM10025790_25070</name>
</gene>
<sequence length="137" mass="14424">MLELSDPARVTAGFVLLAAITVTSGGWFLTRVIRGSVSATNFQKSFYRAGHAHAGVLIILGLVCLLLTEATELTGFLQWVSRTGVLVSAILMPAGFFLSALGRGRTRPNQLVVLLWIGALFLIAGLGACGLGLLLAQ</sequence>